<dbReference type="InParanoid" id="F6QD16"/>
<name>F6QD16_CIOIN</name>
<feature type="compositionally biased region" description="Polar residues" evidence="1">
    <location>
        <begin position="191"/>
        <end position="200"/>
    </location>
</feature>
<feature type="region of interest" description="Disordered" evidence="1">
    <location>
        <begin position="101"/>
        <end position="200"/>
    </location>
</feature>
<reference evidence="3" key="2">
    <citation type="submission" date="2025-08" db="UniProtKB">
        <authorList>
            <consortium name="Ensembl"/>
        </authorList>
    </citation>
    <scope>IDENTIFICATION</scope>
</reference>
<evidence type="ECO:0000256" key="2">
    <source>
        <dbReference type="SAM" id="Phobius"/>
    </source>
</evidence>
<feature type="compositionally biased region" description="Basic and acidic residues" evidence="1">
    <location>
        <begin position="128"/>
        <end position="137"/>
    </location>
</feature>
<keyword evidence="2" id="KW-1133">Transmembrane helix</keyword>
<organism evidence="3 4">
    <name type="scientific">Ciona intestinalis</name>
    <name type="common">Transparent sea squirt</name>
    <name type="synonym">Ascidia intestinalis</name>
    <dbReference type="NCBI Taxonomy" id="7719"/>
    <lineage>
        <taxon>Eukaryota</taxon>
        <taxon>Metazoa</taxon>
        <taxon>Chordata</taxon>
        <taxon>Tunicata</taxon>
        <taxon>Ascidiacea</taxon>
        <taxon>Phlebobranchia</taxon>
        <taxon>Cionidae</taxon>
        <taxon>Ciona</taxon>
    </lineage>
</organism>
<dbReference type="Ensembl" id="ENSCINT00000029147.2">
    <property type="protein sequence ID" value="ENSCINP00000028901.2"/>
    <property type="gene ID" value="ENSCING00000016822.2"/>
</dbReference>
<evidence type="ECO:0000313" key="3">
    <source>
        <dbReference type="Ensembl" id="ENSCINP00000028901.2"/>
    </source>
</evidence>
<dbReference type="HOGENOM" id="CLU_1242567_0_0_1"/>
<keyword evidence="2" id="KW-0472">Membrane</keyword>
<sequence>MVRQPAVADNRYQAQDHNILTIFLPILAVALVLCAGGCCYMEKKRKKRLREKAASAIEEDISDNESVVTTTSSRYRPYLLPSQTSGRSNLSRAGSVTSLYDRASSYGEPPPYSGPGSRRSSIASTLKSETRRGDSNRGRNISRSKSMMDVRQRQVYDYTPNPAPIRRSHSTTSLVDYRPMHNDGRYEDVSNSRAPSPTMSEWSIRTAPQMTSQENDYMVGGSV</sequence>
<dbReference type="Proteomes" id="UP000008144">
    <property type="component" value="Unassembled WGS sequence"/>
</dbReference>
<dbReference type="AlphaFoldDB" id="F6QD16"/>
<dbReference type="OMA" id="CAGGCCY"/>
<keyword evidence="2" id="KW-0812">Transmembrane</keyword>
<reference evidence="3" key="3">
    <citation type="submission" date="2025-09" db="UniProtKB">
        <authorList>
            <consortium name="Ensembl"/>
        </authorList>
    </citation>
    <scope>IDENTIFICATION</scope>
</reference>
<evidence type="ECO:0000313" key="4">
    <source>
        <dbReference type="Proteomes" id="UP000008144"/>
    </source>
</evidence>
<evidence type="ECO:0000256" key="1">
    <source>
        <dbReference type="SAM" id="MobiDB-lite"/>
    </source>
</evidence>
<keyword evidence="4" id="KW-1185">Reference proteome</keyword>
<proteinExistence type="predicted"/>
<accession>F6QD16</accession>
<dbReference type="GeneTree" id="ENSGT00530000067003"/>
<feature type="compositionally biased region" description="Basic and acidic residues" evidence="1">
    <location>
        <begin position="178"/>
        <end position="190"/>
    </location>
</feature>
<protein>
    <submittedName>
        <fullName evidence="3">Uncharacterized protein</fullName>
    </submittedName>
</protein>
<feature type="transmembrane region" description="Helical" evidence="2">
    <location>
        <begin position="20"/>
        <end position="41"/>
    </location>
</feature>
<reference evidence="4" key="1">
    <citation type="journal article" date="2002" name="Science">
        <title>The draft genome of Ciona intestinalis: insights into chordate and vertebrate origins.</title>
        <authorList>
            <person name="Dehal P."/>
            <person name="Satou Y."/>
            <person name="Campbell R.K."/>
            <person name="Chapman J."/>
            <person name="Degnan B."/>
            <person name="De Tomaso A."/>
            <person name="Davidson B."/>
            <person name="Di Gregorio A."/>
            <person name="Gelpke M."/>
            <person name="Goodstein D.M."/>
            <person name="Harafuji N."/>
            <person name="Hastings K.E."/>
            <person name="Ho I."/>
            <person name="Hotta K."/>
            <person name="Huang W."/>
            <person name="Kawashima T."/>
            <person name="Lemaire P."/>
            <person name="Martinez D."/>
            <person name="Meinertzhagen I.A."/>
            <person name="Necula S."/>
            <person name="Nonaka M."/>
            <person name="Putnam N."/>
            <person name="Rash S."/>
            <person name="Saiga H."/>
            <person name="Satake M."/>
            <person name="Terry A."/>
            <person name="Yamada L."/>
            <person name="Wang H.G."/>
            <person name="Awazu S."/>
            <person name="Azumi K."/>
            <person name="Boore J."/>
            <person name="Branno M."/>
            <person name="Chin-Bow S."/>
            <person name="DeSantis R."/>
            <person name="Doyle S."/>
            <person name="Francino P."/>
            <person name="Keys D.N."/>
            <person name="Haga S."/>
            <person name="Hayashi H."/>
            <person name="Hino K."/>
            <person name="Imai K.S."/>
            <person name="Inaba K."/>
            <person name="Kano S."/>
            <person name="Kobayashi K."/>
            <person name="Kobayashi M."/>
            <person name="Lee B.I."/>
            <person name="Makabe K.W."/>
            <person name="Manohar C."/>
            <person name="Matassi G."/>
            <person name="Medina M."/>
            <person name="Mochizuki Y."/>
            <person name="Mount S."/>
            <person name="Morishita T."/>
            <person name="Miura S."/>
            <person name="Nakayama A."/>
            <person name="Nishizaka S."/>
            <person name="Nomoto H."/>
            <person name="Ohta F."/>
            <person name="Oishi K."/>
            <person name="Rigoutsos I."/>
            <person name="Sano M."/>
            <person name="Sasaki A."/>
            <person name="Sasakura Y."/>
            <person name="Shoguchi E."/>
            <person name="Shin-i T."/>
            <person name="Spagnuolo A."/>
            <person name="Stainier D."/>
            <person name="Suzuki M.M."/>
            <person name="Tassy O."/>
            <person name="Takatori N."/>
            <person name="Tokuoka M."/>
            <person name="Yagi K."/>
            <person name="Yoshizaki F."/>
            <person name="Wada S."/>
            <person name="Zhang C."/>
            <person name="Hyatt P.D."/>
            <person name="Larimer F."/>
            <person name="Detter C."/>
            <person name="Doggett N."/>
            <person name="Glavina T."/>
            <person name="Hawkins T."/>
            <person name="Richardson P."/>
            <person name="Lucas S."/>
            <person name="Kohara Y."/>
            <person name="Levine M."/>
            <person name="Satoh N."/>
            <person name="Rokhsar D.S."/>
        </authorList>
    </citation>
    <scope>NUCLEOTIDE SEQUENCE [LARGE SCALE GENOMIC DNA]</scope>
</reference>